<name>A0A1G6I8V3_9PSEU</name>
<organism evidence="1 2">
    <name type="scientific">Prauserella marina</name>
    <dbReference type="NCBI Taxonomy" id="530584"/>
    <lineage>
        <taxon>Bacteria</taxon>
        <taxon>Bacillati</taxon>
        <taxon>Actinomycetota</taxon>
        <taxon>Actinomycetes</taxon>
        <taxon>Pseudonocardiales</taxon>
        <taxon>Pseudonocardiaceae</taxon>
        <taxon>Prauserella</taxon>
    </lineage>
</organism>
<protein>
    <submittedName>
        <fullName evidence="1">Uncharacterized protein</fullName>
    </submittedName>
</protein>
<evidence type="ECO:0000313" key="1">
    <source>
        <dbReference type="EMBL" id="SDC02868.1"/>
    </source>
</evidence>
<keyword evidence="2" id="KW-1185">Reference proteome</keyword>
<dbReference type="EMBL" id="FMZE01000001">
    <property type="protein sequence ID" value="SDC02868.1"/>
    <property type="molecule type" value="Genomic_DNA"/>
</dbReference>
<accession>A0A1G6I8V3</accession>
<dbReference type="Proteomes" id="UP000199494">
    <property type="component" value="Unassembled WGS sequence"/>
</dbReference>
<evidence type="ECO:0000313" key="2">
    <source>
        <dbReference type="Proteomes" id="UP000199494"/>
    </source>
</evidence>
<sequence length="37" mass="4128">MTPDRLGKTRHGKLYSGPPLERVAMRDRWTAESGADA</sequence>
<reference evidence="1 2" key="1">
    <citation type="submission" date="2016-10" db="EMBL/GenBank/DDBJ databases">
        <authorList>
            <person name="de Groot N.N."/>
        </authorList>
    </citation>
    <scope>NUCLEOTIDE SEQUENCE [LARGE SCALE GENOMIC DNA]</scope>
    <source>
        <strain evidence="1 2">CGMCC 4.5506</strain>
    </source>
</reference>
<dbReference type="AlphaFoldDB" id="A0A1G6I8V3"/>
<gene>
    <name evidence="1" type="ORF">SAMN05421630_101130</name>
</gene>
<proteinExistence type="predicted"/>